<dbReference type="RefSeq" id="WP_168623428.1">
    <property type="nucleotide sequence ID" value="NZ_JAAZQQ010000003.1"/>
</dbReference>
<feature type="domain" description="KilA-N DNA-binding" evidence="1">
    <location>
        <begin position="9"/>
        <end position="91"/>
    </location>
</feature>
<proteinExistence type="predicted"/>
<dbReference type="AlphaFoldDB" id="A0A7X6H0C5"/>
<dbReference type="Proteomes" id="UP000526408">
    <property type="component" value="Unassembled WGS sequence"/>
</dbReference>
<name>A0A7X6H0C5_9RHOB</name>
<keyword evidence="3" id="KW-1185">Reference proteome</keyword>
<evidence type="ECO:0000313" key="3">
    <source>
        <dbReference type="Proteomes" id="UP000526408"/>
    </source>
</evidence>
<accession>A0A7X6H0C5</accession>
<gene>
    <name evidence="2" type="ORF">HCU73_10565</name>
</gene>
<sequence length="255" mass="27921">MTDTAPIPVYQLRGYAIALDSDVAERFGAKTGPFNQTVKRNLDRFSEEFAFQLTPEEWSNLRSQIVIPSGHGGRRTLPWAFTEHGVVMVATLLRTEAAIAASRIIVQSFVASRRAAGLLDEPGRTLPRPVPETGGPLAGRIDGMIARILDTIANDEEGTTVREESRALNSRSLGAIRAHLDAKGIENDRTVAEIRKLMAEIETIDADVVSKTIEADHRRLALLAKQLQLVIGLQAYLDRGEVEAFLGLLRDLSGN</sequence>
<dbReference type="Pfam" id="PF10543">
    <property type="entry name" value="ORF6N"/>
    <property type="match status" value="1"/>
</dbReference>
<comment type="caution">
    <text evidence="2">The sequence shown here is derived from an EMBL/GenBank/DDBJ whole genome shotgun (WGS) entry which is preliminary data.</text>
</comment>
<protein>
    <submittedName>
        <fullName evidence="2">ORF6N domain-containing protein</fullName>
    </submittedName>
</protein>
<evidence type="ECO:0000259" key="1">
    <source>
        <dbReference type="Pfam" id="PF10543"/>
    </source>
</evidence>
<organism evidence="2 3">
    <name type="scientific">Roseicyclus persicicus</name>
    <dbReference type="NCBI Taxonomy" id="2650661"/>
    <lineage>
        <taxon>Bacteria</taxon>
        <taxon>Pseudomonadati</taxon>
        <taxon>Pseudomonadota</taxon>
        <taxon>Alphaproteobacteria</taxon>
        <taxon>Rhodobacterales</taxon>
        <taxon>Roseobacteraceae</taxon>
        <taxon>Roseicyclus</taxon>
    </lineage>
</organism>
<dbReference type="EMBL" id="JAAZQQ010000003">
    <property type="protein sequence ID" value="NKX45034.1"/>
    <property type="molecule type" value="Genomic_DNA"/>
</dbReference>
<dbReference type="InterPro" id="IPR018873">
    <property type="entry name" value="KilA-N_DNA-bd_domain"/>
</dbReference>
<reference evidence="2 3" key="1">
    <citation type="submission" date="2020-04" db="EMBL/GenBank/DDBJ databases">
        <authorList>
            <person name="Yoon J."/>
        </authorList>
    </citation>
    <scope>NUCLEOTIDE SEQUENCE [LARGE SCALE GENOMIC DNA]</scope>
    <source>
        <strain evidence="2 3">KMU-115</strain>
    </source>
</reference>
<evidence type="ECO:0000313" key="2">
    <source>
        <dbReference type="EMBL" id="NKX45034.1"/>
    </source>
</evidence>